<feature type="region of interest" description="Disordered" evidence="4">
    <location>
        <begin position="651"/>
        <end position="698"/>
    </location>
</feature>
<keyword evidence="9" id="KW-1185">Reference proteome</keyword>
<keyword evidence="2" id="KW-0964">Secreted</keyword>
<feature type="domain" description="Thioester" evidence="7">
    <location>
        <begin position="42"/>
        <end position="170"/>
    </location>
</feature>
<keyword evidence="5" id="KW-0472">Membrane</keyword>
<feature type="compositionally biased region" description="Pro residues" evidence="4">
    <location>
        <begin position="660"/>
        <end position="671"/>
    </location>
</feature>
<evidence type="ECO:0000256" key="3">
    <source>
        <dbReference type="ARBA" id="ARBA00022729"/>
    </source>
</evidence>
<proteinExistence type="inferred from homology"/>
<feature type="transmembrane region" description="Helical" evidence="5">
    <location>
        <begin position="703"/>
        <end position="720"/>
    </location>
</feature>
<dbReference type="Gene3D" id="2.60.40.10">
    <property type="entry name" value="Immunoglobulins"/>
    <property type="match status" value="3"/>
</dbReference>
<dbReference type="Pfam" id="PF17802">
    <property type="entry name" value="SpaA"/>
    <property type="match status" value="3"/>
</dbReference>
<protein>
    <recommendedName>
        <fullName evidence="10">Cna protein B-type domain protein</fullName>
    </recommendedName>
</protein>
<evidence type="ECO:0000259" key="6">
    <source>
        <dbReference type="Pfam" id="PF17802"/>
    </source>
</evidence>
<accession>A0A7M2RKC8</accession>
<dbReference type="KEGG" id="bliq:INP51_06030"/>
<evidence type="ECO:0000256" key="5">
    <source>
        <dbReference type="SAM" id="Phobius"/>
    </source>
</evidence>
<dbReference type="Proteomes" id="UP000593601">
    <property type="component" value="Chromosome"/>
</dbReference>
<keyword evidence="5" id="KW-1133">Transmembrane helix</keyword>
<reference evidence="8 9" key="1">
    <citation type="submission" date="2020-10" db="EMBL/GenBank/DDBJ databases">
        <title>Blautia liquoris sp.nov., isolated from the mud in a fermentation cellar used for the production of Chinese strong-flavoured liquor.</title>
        <authorList>
            <person name="Lu L."/>
        </authorList>
    </citation>
    <scope>NUCLEOTIDE SEQUENCE [LARGE SCALE GENOMIC DNA]</scope>
    <source>
        <strain evidence="8 9">LZLJ-3</strain>
    </source>
</reference>
<dbReference type="InterPro" id="IPR013783">
    <property type="entry name" value="Ig-like_fold"/>
</dbReference>
<evidence type="ECO:0000259" key="7">
    <source>
        <dbReference type="Pfam" id="PF20610"/>
    </source>
</evidence>
<evidence type="ECO:0000256" key="2">
    <source>
        <dbReference type="ARBA" id="ARBA00022525"/>
    </source>
</evidence>
<dbReference type="RefSeq" id="WP_193736821.1">
    <property type="nucleotide sequence ID" value="NZ_CP063304.1"/>
</dbReference>
<dbReference type="Pfam" id="PF20610">
    <property type="entry name" value="TED_2"/>
    <property type="match status" value="1"/>
</dbReference>
<gene>
    <name evidence="8" type="ORF">INP51_06030</name>
</gene>
<evidence type="ECO:0000313" key="8">
    <source>
        <dbReference type="EMBL" id="QOV20501.1"/>
    </source>
</evidence>
<keyword evidence="5" id="KW-0812">Transmembrane</keyword>
<dbReference type="InterPro" id="IPR046751">
    <property type="entry name" value="TED_2"/>
</dbReference>
<evidence type="ECO:0000313" key="9">
    <source>
        <dbReference type="Proteomes" id="UP000593601"/>
    </source>
</evidence>
<comment type="similarity">
    <text evidence="1">Belongs to the serine-aspartate repeat-containing protein (SDr) family.</text>
</comment>
<dbReference type="InterPro" id="IPR041033">
    <property type="entry name" value="SpaA_PFL_dom_1"/>
</dbReference>
<keyword evidence="3" id="KW-0732">Signal</keyword>
<dbReference type="AlphaFoldDB" id="A0A7M2RKC8"/>
<feature type="domain" description="SpaA-like prealbumin fold" evidence="6">
    <location>
        <begin position="304"/>
        <end position="393"/>
    </location>
</feature>
<evidence type="ECO:0008006" key="10">
    <source>
        <dbReference type="Google" id="ProtNLM"/>
    </source>
</evidence>
<feature type="domain" description="SpaA-like prealbumin fold" evidence="6">
    <location>
        <begin position="437"/>
        <end position="525"/>
    </location>
</feature>
<name>A0A7M2RKC8_9FIRM</name>
<dbReference type="EMBL" id="CP063304">
    <property type="protein sequence ID" value="QOV20501.1"/>
    <property type="molecule type" value="Genomic_DNA"/>
</dbReference>
<feature type="domain" description="SpaA-like prealbumin fold" evidence="6">
    <location>
        <begin position="549"/>
        <end position="637"/>
    </location>
</feature>
<dbReference type="PANTHER" id="PTHR36108:SF13">
    <property type="entry name" value="COLOSSIN-B-RELATED"/>
    <property type="match status" value="1"/>
</dbReference>
<sequence length="732" mass="82187">MKRQTLFQRRMNFVMALILPILILSTMLSHPLKIYGDSENAVVTRGKRIPYPKEIGGGWSTFYYYLDGNLVYCLEPPKDSPKNGTVVETNPLLGNESLEKVLYYGYGGPEDCTDIFMGWADDDLRYLFTHIAASFAYCGFDGLKGCNQELLEEAGVWAYIEYIENLPAVPDTQLSFTSSEIESHMEDTIQRTGEITLQGDARNEIQIPLSPDITLHNDTQKTEITGKTATVHGGDTFYFSAPLIDLEDYESGELYGSLDKSWRSIITKTEGSYQVLGGIKPYKEKSVPVKLRIKWARIPFEAYLRIRKVDKNTQKPVLLAGASFKIRNLDTKEDMILDYQGQKISEFTTDDTGVITTPLKLSEGKYEVREVHAPAGYLLSDEKAVFTVEKSDSLSGDDQNAVIDVVMTDEQQKGRIEIQKHGQKLHGYEDDFLYNDDVLEGVKFSVSAAEDIYTPDHQTDENGNRILDSYQGTELRKGAKLIEITTDLAGIASLYDIPLGRYEIREIETQDGFLISDEPFILEVPVEPETENECVVSYDCENIRQRTRLSLTKTDEGTNKPLMGVVYGVYANQDFFAADQVVVSKDTLLQEKTTDQDGNLTFDLDLPPGLYYVKELKAPEGYIRDETKYEVDLTGKEDAEKKNPEIIEKHLELTNKKEVPPAPPTPTPPTPQEEIPQLPKKEAKKLVQSTPVKTGDESEISEAAAITAASGLLVTVLLVLKKKRIKTHSKCK</sequence>
<dbReference type="PANTHER" id="PTHR36108">
    <property type="entry name" value="COLOSSIN-B-RELATED"/>
    <property type="match status" value="1"/>
</dbReference>
<evidence type="ECO:0000256" key="1">
    <source>
        <dbReference type="ARBA" id="ARBA00007257"/>
    </source>
</evidence>
<evidence type="ECO:0000256" key="4">
    <source>
        <dbReference type="SAM" id="MobiDB-lite"/>
    </source>
</evidence>
<organism evidence="8 9">
    <name type="scientific">Blautia liquoris</name>
    <dbReference type="NCBI Taxonomy" id="2779518"/>
    <lineage>
        <taxon>Bacteria</taxon>
        <taxon>Bacillati</taxon>
        <taxon>Bacillota</taxon>
        <taxon>Clostridia</taxon>
        <taxon>Lachnospirales</taxon>
        <taxon>Lachnospiraceae</taxon>
        <taxon>Blautia</taxon>
    </lineage>
</organism>